<dbReference type="EMBL" id="LAZR01028295">
    <property type="protein sequence ID" value="KKL63051.1"/>
    <property type="molecule type" value="Genomic_DNA"/>
</dbReference>
<gene>
    <name evidence="1" type="ORF">LCGC14_2179050</name>
</gene>
<sequence>TMGAIEGTIRSQFAEFDVDKLNSEELKQFLIKVRGF</sequence>
<name>A0A0F9EA07_9ZZZZ</name>
<dbReference type="AlphaFoldDB" id="A0A0F9EA07"/>
<protein>
    <submittedName>
        <fullName evidence="1">Uncharacterized protein</fullName>
    </submittedName>
</protein>
<evidence type="ECO:0000313" key="1">
    <source>
        <dbReference type="EMBL" id="KKL63051.1"/>
    </source>
</evidence>
<accession>A0A0F9EA07</accession>
<organism evidence="1">
    <name type="scientific">marine sediment metagenome</name>
    <dbReference type="NCBI Taxonomy" id="412755"/>
    <lineage>
        <taxon>unclassified sequences</taxon>
        <taxon>metagenomes</taxon>
        <taxon>ecological metagenomes</taxon>
    </lineage>
</organism>
<reference evidence="1" key="1">
    <citation type="journal article" date="2015" name="Nature">
        <title>Complex archaea that bridge the gap between prokaryotes and eukaryotes.</title>
        <authorList>
            <person name="Spang A."/>
            <person name="Saw J.H."/>
            <person name="Jorgensen S.L."/>
            <person name="Zaremba-Niedzwiedzka K."/>
            <person name="Martijn J."/>
            <person name="Lind A.E."/>
            <person name="van Eijk R."/>
            <person name="Schleper C."/>
            <person name="Guy L."/>
            <person name="Ettema T.J."/>
        </authorList>
    </citation>
    <scope>NUCLEOTIDE SEQUENCE</scope>
</reference>
<feature type="non-terminal residue" evidence="1">
    <location>
        <position position="1"/>
    </location>
</feature>
<comment type="caution">
    <text evidence="1">The sequence shown here is derived from an EMBL/GenBank/DDBJ whole genome shotgun (WGS) entry which is preliminary data.</text>
</comment>
<proteinExistence type="predicted"/>